<proteinExistence type="predicted"/>
<evidence type="ECO:0000313" key="1">
    <source>
        <dbReference type="EMBL" id="CUN75653.1"/>
    </source>
</evidence>
<dbReference type="EMBL" id="CYYV01000003">
    <property type="protein sequence ID" value="CUN75653.1"/>
    <property type="molecule type" value="Genomic_DNA"/>
</dbReference>
<reference evidence="2" key="2">
    <citation type="submission" date="2021-02" db="EMBL/GenBank/DDBJ databases">
        <title>Metagenome-assembled genomes from human diarrheal sample B26.</title>
        <authorList>
            <person name="Ateba T.P."/>
            <person name="Alayande K.A."/>
            <person name="Mwanza M."/>
        </authorList>
    </citation>
    <scope>NUCLEOTIDE SEQUENCE</scope>
    <source>
        <strain evidence="2">06WH</strain>
    </source>
</reference>
<reference evidence="1 3" key="1">
    <citation type="submission" date="2015-09" db="EMBL/GenBank/DDBJ databases">
        <authorList>
            <consortium name="Pathogen Informatics"/>
        </authorList>
    </citation>
    <scope>NUCLEOTIDE SEQUENCE [LARGE SCALE GENOMIC DNA]</scope>
    <source>
        <strain evidence="1 3">2789STDY5608849</strain>
    </source>
</reference>
<dbReference type="AlphaFoldDB" id="A0A173ZIN9"/>
<protein>
    <submittedName>
        <fullName evidence="1">Uncharacterized protein</fullName>
    </submittedName>
</protein>
<evidence type="ECO:0000313" key="2">
    <source>
        <dbReference type="EMBL" id="MBN2953206.1"/>
    </source>
</evidence>
<sequence>MVNWYKNLYVGDTAKKKQKKWMRRIENKKAVPGVWLLTLPSNQQNNLDVIPADLLLQPAVRRNCPMIVGLAVSREEAFELVEAIALETYRETGEVKIREWLLNRIEGCE</sequence>
<gene>
    <name evidence="1" type="ORF">ERS852406_00622</name>
    <name evidence="2" type="ORF">JTJ23_06310</name>
</gene>
<dbReference type="RefSeq" id="WP_022461899.1">
    <property type="nucleotide sequence ID" value="NZ_CABJFB010000001.1"/>
</dbReference>
<dbReference type="EMBL" id="JAFHBD010000022">
    <property type="protein sequence ID" value="MBN2953206.1"/>
    <property type="molecule type" value="Genomic_DNA"/>
</dbReference>
<evidence type="ECO:0000313" key="3">
    <source>
        <dbReference type="Proteomes" id="UP000095706"/>
    </source>
</evidence>
<dbReference type="Proteomes" id="UP000737612">
    <property type="component" value="Unassembled WGS sequence"/>
</dbReference>
<dbReference type="Proteomes" id="UP000095706">
    <property type="component" value="Unassembled WGS sequence"/>
</dbReference>
<dbReference type="GeneID" id="79854409"/>
<name>A0A173ZIN9_9FIRM</name>
<accession>A0A173ZIN9</accession>
<organism evidence="1 3">
    <name type="scientific">Fusicatenibacter saccharivorans</name>
    <dbReference type="NCBI Taxonomy" id="1150298"/>
    <lineage>
        <taxon>Bacteria</taxon>
        <taxon>Bacillati</taxon>
        <taxon>Bacillota</taxon>
        <taxon>Clostridia</taxon>
        <taxon>Lachnospirales</taxon>
        <taxon>Lachnospiraceae</taxon>
        <taxon>Fusicatenibacter</taxon>
    </lineage>
</organism>